<feature type="transmembrane region" description="Helical" evidence="1">
    <location>
        <begin position="30"/>
        <end position="48"/>
    </location>
</feature>
<keyword evidence="1" id="KW-1133">Transmembrane helix</keyword>
<reference evidence="2" key="2">
    <citation type="submission" date="2020-09" db="EMBL/GenBank/DDBJ databases">
        <authorList>
            <person name="Sun Q."/>
            <person name="Zhou Y."/>
        </authorList>
    </citation>
    <scope>NUCLEOTIDE SEQUENCE</scope>
    <source>
        <strain evidence="2">CGMCC 1.12153</strain>
    </source>
</reference>
<dbReference type="AlphaFoldDB" id="A0A917B527"/>
<feature type="transmembrane region" description="Helical" evidence="1">
    <location>
        <begin position="7"/>
        <end position="24"/>
    </location>
</feature>
<keyword evidence="3" id="KW-1185">Reference proteome</keyword>
<sequence length="58" mass="6950">MSKRKKKYLELIIVFVLFLLVTLLTELPDYLLVTLVTWLLLEISSIEFKHRRKKKSSD</sequence>
<comment type="caution">
    <text evidence="2">The sequence shown here is derived from an EMBL/GenBank/DDBJ whole genome shotgun (WGS) entry which is preliminary data.</text>
</comment>
<name>A0A917B527_HALAA</name>
<reference evidence="2" key="1">
    <citation type="journal article" date="2014" name="Int. J. Syst. Evol. Microbiol.">
        <title>Complete genome sequence of Corynebacterium casei LMG S-19264T (=DSM 44701T), isolated from a smear-ripened cheese.</title>
        <authorList>
            <consortium name="US DOE Joint Genome Institute (JGI-PGF)"/>
            <person name="Walter F."/>
            <person name="Albersmeier A."/>
            <person name="Kalinowski J."/>
            <person name="Ruckert C."/>
        </authorList>
    </citation>
    <scope>NUCLEOTIDE SEQUENCE</scope>
    <source>
        <strain evidence="2">CGMCC 1.12153</strain>
    </source>
</reference>
<evidence type="ECO:0000313" key="2">
    <source>
        <dbReference type="EMBL" id="GGF22438.1"/>
    </source>
</evidence>
<protein>
    <submittedName>
        <fullName evidence="2">Uncharacterized protein</fullName>
    </submittedName>
</protein>
<dbReference type="Proteomes" id="UP000660110">
    <property type="component" value="Unassembled WGS sequence"/>
</dbReference>
<evidence type="ECO:0000256" key="1">
    <source>
        <dbReference type="SAM" id="Phobius"/>
    </source>
</evidence>
<proteinExistence type="predicted"/>
<gene>
    <name evidence="2" type="ORF">GCM10010954_21550</name>
</gene>
<dbReference type="EMBL" id="BMEL01000002">
    <property type="protein sequence ID" value="GGF22438.1"/>
    <property type="molecule type" value="Genomic_DNA"/>
</dbReference>
<organism evidence="2 3">
    <name type="scientific">Halobacillus andaensis</name>
    <dbReference type="NCBI Taxonomy" id="1176239"/>
    <lineage>
        <taxon>Bacteria</taxon>
        <taxon>Bacillati</taxon>
        <taxon>Bacillota</taxon>
        <taxon>Bacilli</taxon>
        <taxon>Bacillales</taxon>
        <taxon>Bacillaceae</taxon>
        <taxon>Halobacillus</taxon>
    </lineage>
</organism>
<keyword evidence="1" id="KW-0472">Membrane</keyword>
<dbReference type="RefSeq" id="WP_188377485.1">
    <property type="nucleotide sequence ID" value="NZ_BMEL01000002.1"/>
</dbReference>
<accession>A0A917B527</accession>
<keyword evidence="1" id="KW-0812">Transmembrane</keyword>
<evidence type="ECO:0000313" key="3">
    <source>
        <dbReference type="Proteomes" id="UP000660110"/>
    </source>
</evidence>